<gene>
    <name evidence="2" type="ORF">ACFPQA_16615</name>
</gene>
<evidence type="ECO:0000259" key="1">
    <source>
        <dbReference type="Pfam" id="PF06719"/>
    </source>
</evidence>
<organism evidence="2 3">
    <name type="scientific">Marinobacter koreensis</name>
    <dbReference type="NCBI Taxonomy" id="335974"/>
    <lineage>
        <taxon>Bacteria</taxon>
        <taxon>Pseudomonadati</taxon>
        <taxon>Pseudomonadota</taxon>
        <taxon>Gammaproteobacteria</taxon>
        <taxon>Pseudomonadales</taxon>
        <taxon>Marinobacteraceae</taxon>
        <taxon>Marinobacter</taxon>
    </lineage>
</organism>
<name>A0ABW0RPJ3_9GAMM</name>
<evidence type="ECO:0000313" key="3">
    <source>
        <dbReference type="Proteomes" id="UP001596055"/>
    </source>
</evidence>
<sequence>MAVSGITEPLQDAFNWLLDLLMHPDDIAALAPLIRREISGHQKAGAAIRLMGLSDPPKTTGRREQWQV</sequence>
<keyword evidence="3" id="KW-1185">Reference proteome</keyword>
<protein>
    <submittedName>
        <fullName evidence="2">AraC family transcriptional regulator N-terminal domain-containing protein</fullName>
    </submittedName>
</protein>
<dbReference type="InterPro" id="IPR009594">
    <property type="entry name" value="Tscrpt_reg_HTH_AraC_N"/>
</dbReference>
<comment type="caution">
    <text evidence="2">The sequence shown here is derived from an EMBL/GenBank/DDBJ whole genome shotgun (WGS) entry which is preliminary data.</text>
</comment>
<proteinExistence type="predicted"/>
<feature type="domain" description="Transcription regulator HTH AraC N-terminal" evidence="1">
    <location>
        <begin position="1"/>
        <end position="38"/>
    </location>
</feature>
<reference evidence="3" key="1">
    <citation type="journal article" date="2019" name="Int. J. Syst. Evol. Microbiol.">
        <title>The Global Catalogue of Microorganisms (GCM) 10K type strain sequencing project: providing services to taxonomists for standard genome sequencing and annotation.</title>
        <authorList>
            <consortium name="The Broad Institute Genomics Platform"/>
            <consortium name="The Broad Institute Genome Sequencing Center for Infectious Disease"/>
            <person name="Wu L."/>
            <person name="Ma J."/>
        </authorList>
    </citation>
    <scope>NUCLEOTIDE SEQUENCE [LARGE SCALE GENOMIC DNA]</scope>
    <source>
        <strain evidence="3">CGMCC 4.1799</strain>
    </source>
</reference>
<accession>A0ABW0RPJ3</accession>
<dbReference type="RefSeq" id="WP_345799622.1">
    <property type="nucleotide sequence ID" value="NZ_JAKZAJ010000004.1"/>
</dbReference>
<dbReference type="Pfam" id="PF06719">
    <property type="entry name" value="AraC_N"/>
    <property type="match status" value="1"/>
</dbReference>
<dbReference type="EMBL" id="JBHSNL010000006">
    <property type="protein sequence ID" value="MFC5546691.1"/>
    <property type="molecule type" value="Genomic_DNA"/>
</dbReference>
<dbReference type="Proteomes" id="UP001596055">
    <property type="component" value="Unassembled WGS sequence"/>
</dbReference>
<evidence type="ECO:0000313" key="2">
    <source>
        <dbReference type="EMBL" id="MFC5546691.1"/>
    </source>
</evidence>